<evidence type="ECO:0000313" key="3">
    <source>
        <dbReference type="Proteomes" id="UP000278334"/>
    </source>
</evidence>
<sequence>MPTISRELSRNTGKRGYRHKQACERHKEKDKTIKLTVAARNHLAFALQGKAVGGAFYKYLRHQYKRMQRI</sequence>
<evidence type="ECO:0000313" key="2">
    <source>
        <dbReference type="EMBL" id="AYQ56221.1"/>
    </source>
</evidence>
<dbReference type="KEGG" id="bthg:MS2017_0479"/>
<dbReference type="EMBL" id="CP024634">
    <property type="protein sequence ID" value="AYQ56221.1"/>
    <property type="molecule type" value="Genomic_DNA"/>
</dbReference>
<dbReference type="AlphaFoldDB" id="A0A3G3IKE9"/>
<evidence type="ECO:0000256" key="1">
    <source>
        <dbReference type="SAM" id="MobiDB-lite"/>
    </source>
</evidence>
<gene>
    <name evidence="2" type="ORF">MS2017_0479</name>
</gene>
<accession>A0A3G3IKE9</accession>
<dbReference type="RefSeq" id="WP_420886042.1">
    <property type="nucleotide sequence ID" value="NZ_CP024634.1"/>
</dbReference>
<reference evidence="2 3" key="1">
    <citation type="submission" date="2017-11" db="EMBL/GenBank/DDBJ databases">
        <title>Genome sequence of the bacterial symbiont EPR9N from a vent mussel Bathymodiolus thermophilus.</title>
        <authorList>
            <person name="Won Y.-J."/>
        </authorList>
    </citation>
    <scope>NUCLEOTIDE SEQUENCE [LARGE SCALE GENOMIC DNA]</scope>
    <source>
        <strain evidence="2 3">EPR9N</strain>
    </source>
</reference>
<organism evidence="2 3">
    <name type="scientific">Bathymodiolus thermophilus thioautotrophic gill symbiont</name>
    <dbReference type="NCBI Taxonomy" id="2360"/>
    <lineage>
        <taxon>Bacteria</taxon>
        <taxon>Pseudomonadati</taxon>
        <taxon>Pseudomonadota</taxon>
        <taxon>Gammaproteobacteria</taxon>
        <taxon>sulfur-oxidizing symbionts</taxon>
    </lineage>
</organism>
<name>A0A3G3IKE9_9GAMM</name>
<dbReference type="Proteomes" id="UP000278334">
    <property type="component" value="Chromosome"/>
</dbReference>
<protein>
    <submittedName>
        <fullName evidence="2">Uncharacterized protein</fullName>
    </submittedName>
</protein>
<proteinExistence type="predicted"/>
<feature type="region of interest" description="Disordered" evidence="1">
    <location>
        <begin position="1"/>
        <end position="28"/>
    </location>
</feature>